<dbReference type="EMBL" id="MU858126">
    <property type="protein sequence ID" value="KAK4212497.1"/>
    <property type="molecule type" value="Genomic_DNA"/>
</dbReference>
<protein>
    <recommendedName>
        <fullName evidence="3 9">Mediator of RNA polymerase II transcription subunit 16</fullName>
    </recommendedName>
    <alternativeName>
        <fullName evidence="8 9">Mediator complex subunit 16</fullName>
    </alternativeName>
</protein>
<comment type="function">
    <text evidence="9">Component of the Mediator complex, a coactivator involved in the regulated transcription of nearly all RNA polymerase II-dependent genes. Mediator functions as a bridge to convey information from gene-specific regulatory proteins to the basal RNA polymerase II transcription machinery. Mediator is recruited to promoters by direct interactions with regulatory proteins and serves as a scaffold for the assembly of a functional preinitiation complex with RNA polymerase II and the general transcription factors.</text>
</comment>
<evidence type="ECO:0000256" key="9">
    <source>
        <dbReference type="RuleBase" id="RU364149"/>
    </source>
</evidence>
<comment type="caution">
    <text evidence="13">The sequence shown here is derived from an EMBL/GenBank/DDBJ whole genome shotgun (WGS) entry which is preliminary data.</text>
</comment>
<evidence type="ECO:0000256" key="7">
    <source>
        <dbReference type="ARBA" id="ARBA00023242"/>
    </source>
</evidence>
<dbReference type="SUPFAM" id="SSF50978">
    <property type="entry name" value="WD40 repeat-like"/>
    <property type="match status" value="1"/>
</dbReference>
<dbReference type="InterPro" id="IPR048339">
    <property type="entry name" value="Mediator_Med16_C"/>
</dbReference>
<reference evidence="13" key="2">
    <citation type="submission" date="2023-05" db="EMBL/GenBank/DDBJ databases">
        <authorList>
            <consortium name="Lawrence Berkeley National Laboratory"/>
            <person name="Steindorff A."/>
            <person name="Hensen N."/>
            <person name="Bonometti L."/>
            <person name="Westerberg I."/>
            <person name="Brannstrom I.O."/>
            <person name="Guillou S."/>
            <person name="Cros-Aarteil S."/>
            <person name="Calhoun S."/>
            <person name="Haridas S."/>
            <person name="Kuo A."/>
            <person name="Mondo S."/>
            <person name="Pangilinan J."/>
            <person name="Riley R."/>
            <person name="Labutti K."/>
            <person name="Andreopoulos B."/>
            <person name="Lipzen A."/>
            <person name="Chen C."/>
            <person name="Yanf M."/>
            <person name="Daum C."/>
            <person name="Ng V."/>
            <person name="Clum A."/>
            <person name="Ohm R."/>
            <person name="Martin F."/>
            <person name="Silar P."/>
            <person name="Natvig D."/>
            <person name="Lalanne C."/>
            <person name="Gautier V."/>
            <person name="Ament-Velasquez S.L."/>
            <person name="Kruys A."/>
            <person name="Hutchinson M.I."/>
            <person name="Powell A.J."/>
            <person name="Barry K."/>
            <person name="Miller A.N."/>
            <person name="Grigoriev I.V."/>
            <person name="Debuchy R."/>
            <person name="Gladieux P."/>
            <person name="Thoren M.H."/>
            <person name="Johannesson H."/>
        </authorList>
    </citation>
    <scope>NUCLEOTIDE SEQUENCE</scope>
    <source>
        <strain evidence="13">PSN293</strain>
    </source>
</reference>
<accession>A0AAN7B735</accession>
<evidence type="ECO:0000259" key="11">
    <source>
        <dbReference type="Pfam" id="PF11635"/>
    </source>
</evidence>
<dbReference type="Proteomes" id="UP001301769">
    <property type="component" value="Unassembled WGS sequence"/>
</dbReference>
<evidence type="ECO:0000256" key="1">
    <source>
        <dbReference type="ARBA" id="ARBA00004123"/>
    </source>
</evidence>
<evidence type="ECO:0000256" key="8">
    <source>
        <dbReference type="ARBA" id="ARBA00032015"/>
    </source>
</evidence>
<evidence type="ECO:0000256" key="10">
    <source>
        <dbReference type="SAM" id="MobiDB-lite"/>
    </source>
</evidence>
<comment type="subcellular location">
    <subcellularLocation>
        <location evidence="1 9">Nucleus</location>
    </subcellularLocation>
</comment>
<evidence type="ECO:0000313" key="13">
    <source>
        <dbReference type="EMBL" id="KAK4212497.1"/>
    </source>
</evidence>
<evidence type="ECO:0000256" key="5">
    <source>
        <dbReference type="ARBA" id="ARBA00023159"/>
    </source>
</evidence>
<feature type="domain" description="Mediator complex subunit Med16 N-terminal" evidence="11">
    <location>
        <begin position="203"/>
        <end position="505"/>
    </location>
</feature>
<proteinExistence type="inferred from homology"/>
<name>A0AAN7B735_9PEZI</name>
<dbReference type="GO" id="GO:0045893">
    <property type="term" value="P:positive regulation of DNA-templated transcription"/>
    <property type="evidence" value="ECO:0007669"/>
    <property type="project" value="TreeGrafter"/>
</dbReference>
<dbReference type="AlphaFoldDB" id="A0AAN7B735"/>
<keyword evidence="7 9" id="KW-0539">Nucleus</keyword>
<sequence length="1081" mass="119248">MSAHDHDHGGLPLLLDSAMSVDGDMHVMDNAMTLDHVDLFGDPVMDNGLGNALDLPARPLPSKQLRQRLEELRTRGCCQGIAWSRQGTIASISKDGKSIDLQFLQCRPDNGDWELSEPYSCSNSLSPPVGLITHLAWSPISSPELAVIDTVGRISILTFSIHLNRCLAMRKWDTDHVDDLQAVVGCYWLPLALAPTRYHYNYGPASWRPETNEYQHQMSVCHGSGPCHPNPGRSALVCVTTNGMLKLIYPQSNNRIEETSLEFESVTSSDDLITHASVCSDKNRLLIALATASKKLRIVRAEVHWGLPQQADKQAPAGMPLSPTIKDQHVTATTWLPQDPDELSLDTSMAQLSHIEMLPTFIEMRLPDQFTPQKQPQATERLEPLLITVRSYIPPGPSYNQECQSIIDRWELLEQTQTVHEAFEQLGPRHNAESHPSKSDRLRRLEPIAVPKIITSVSTLQQSKVICFVFNDGTVQYRDRATMRELYVEPDLNNIMSLHQVGFQFSGETPCLQAAFSPTSCSFAQICEDGEVKWSRMSFPMEEINTTMQDNHYSAIVAAMTLAIYPVASLQSNCDDLLAIARPFAQKPEFVYDWIRQLVSVLKVGVDYSDEAHHDQLVRNPNLQLSLSILNHLGFHGEFHPRSFTGKVAMLTLNIRNIVILISVANNMPMKLKEKLSPLDEPEVVETLGGCAKWAIDLLTWISDCLFELADDSRFMGILSDPQRFHELSGYLQSKGDVSLHLLLCSATRGLLSAACRRLIHLEALSNRTATYNQTLRAQQLKDGDSTRPVGGPPPALLAAYQKLQRVFVSSPVKIAQFEAMVSQLSNDIRTAYHNSLPGIVAGERPEVRPDTGQPIYTPEQRIRKRQAMFELDLLLGSNPPPSFRDVILNFFNQGLASFKAQTVWKNVYFANFDLLDVEDDPKSLARKKELGKRIDVFRRVEVYSGAKMDTAAKGTVAVSRGTAAASNGNRTNAADGAPRGQPGPTSTAGNPNLNLSLRATLGVGATSSGGGGGGGNDTAAGASAQATAVPHWRRCVRCASVMEDVSAHQRPGFTFVLAQQRKCACGGNWGIVPKNPVVDH</sequence>
<dbReference type="InterPro" id="IPR021665">
    <property type="entry name" value="Mediator_Med16_N"/>
</dbReference>
<keyword evidence="4 9" id="KW-0805">Transcription regulation</keyword>
<comment type="similarity">
    <text evidence="2 9">Belongs to the Mediator complex subunit 16 family.</text>
</comment>
<dbReference type="InterPro" id="IPR048338">
    <property type="entry name" value="Mediator_Med16"/>
</dbReference>
<evidence type="ECO:0000313" key="14">
    <source>
        <dbReference type="Proteomes" id="UP001301769"/>
    </source>
</evidence>
<dbReference type="Pfam" id="PF11635">
    <property type="entry name" value="Med16_N"/>
    <property type="match status" value="1"/>
</dbReference>
<keyword evidence="6 9" id="KW-0804">Transcription</keyword>
<organism evidence="13 14">
    <name type="scientific">Rhypophila decipiens</name>
    <dbReference type="NCBI Taxonomy" id="261697"/>
    <lineage>
        <taxon>Eukaryota</taxon>
        <taxon>Fungi</taxon>
        <taxon>Dikarya</taxon>
        <taxon>Ascomycota</taxon>
        <taxon>Pezizomycotina</taxon>
        <taxon>Sordariomycetes</taxon>
        <taxon>Sordariomycetidae</taxon>
        <taxon>Sordariales</taxon>
        <taxon>Naviculisporaceae</taxon>
        <taxon>Rhypophila</taxon>
    </lineage>
</organism>
<dbReference type="Pfam" id="PF20719">
    <property type="entry name" value="Med16_C"/>
    <property type="match status" value="1"/>
</dbReference>
<feature type="domain" description="Mediator complex subunit 16 C-terminal" evidence="12">
    <location>
        <begin position="1025"/>
        <end position="1070"/>
    </location>
</feature>
<keyword evidence="5 9" id="KW-0010">Activator</keyword>
<evidence type="ECO:0000259" key="12">
    <source>
        <dbReference type="Pfam" id="PF20719"/>
    </source>
</evidence>
<dbReference type="InterPro" id="IPR036322">
    <property type="entry name" value="WD40_repeat_dom_sf"/>
</dbReference>
<dbReference type="GO" id="GO:0016592">
    <property type="term" value="C:mediator complex"/>
    <property type="evidence" value="ECO:0007669"/>
    <property type="project" value="InterPro"/>
</dbReference>
<gene>
    <name evidence="9" type="primary">MED16</name>
    <name evidence="13" type="ORF">QBC37DRAFT_374997</name>
</gene>
<evidence type="ECO:0000256" key="3">
    <source>
        <dbReference type="ARBA" id="ARBA00019614"/>
    </source>
</evidence>
<evidence type="ECO:0000256" key="2">
    <source>
        <dbReference type="ARBA" id="ARBA00006543"/>
    </source>
</evidence>
<feature type="compositionally biased region" description="Polar residues" evidence="10">
    <location>
        <begin position="984"/>
        <end position="995"/>
    </location>
</feature>
<comment type="subunit">
    <text evidence="9">Component of the Mediator complex.</text>
</comment>
<keyword evidence="14" id="KW-1185">Reference proteome</keyword>
<reference evidence="13" key="1">
    <citation type="journal article" date="2023" name="Mol. Phylogenet. Evol.">
        <title>Genome-scale phylogeny and comparative genomics of the fungal order Sordariales.</title>
        <authorList>
            <person name="Hensen N."/>
            <person name="Bonometti L."/>
            <person name="Westerberg I."/>
            <person name="Brannstrom I.O."/>
            <person name="Guillou S."/>
            <person name="Cros-Aarteil S."/>
            <person name="Calhoun S."/>
            <person name="Haridas S."/>
            <person name="Kuo A."/>
            <person name="Mondo S."/>
            <person name="Pangilinan J."/>
            <person name="Riley R."/>
            <person name="LaButti K."/>
            <person name="Andreopoulos B."/>
            <person name="Lipzen A."/>
            <person name="Chen C."/>
            <person name="Yan M."/>
            <person name="Daum C."/>
            <person name="Ng V."/>
            <person name="Clum A."/>
            <person name="Steindorff A."/>
            <person name="Ohm R.A."/>
            <person name="Martin F."/>
            <person name="Silar P."/>
            <person name="Natvig D.O."/>
            <person name="Lalanne C."/>
            <person name="Gautier V."/>
            <person name="Ament-Velasquez S.L."/>
            <person name="Kruys A."/>
            <person name="Hutchinson M.I."/>
            <person name="Powell A.J."/>
            <person name="Barry K."/>
            <person name="Miller A.N."/>
            <person name="Grigoriev I.V."/>
            <person name="Debuchy R."/>
            <person name="Gladieux P."/>
            <person name="Hiltunen Thoren M."/>
            <person name="Johannesson H."/>
        </authorList>
    </citation>
    <scope>NUCLEOTIDE SEQUENCE</scope>
    <source>
        <strain evidence="13">PSN293</strain>
    </source>
</reference>
<dbReference type="PANTHER" id="PTHR13224:SF6">
    <property type="entry name" value="MEDIATOR OF RNA POLYMERASE II TRANSCRIPTION SUBUNIT 16"/>
    <property type="match status" value="1"/>
</dbReference>
<evidence type="ECO:0000256" key="6">
    <source>
        <dbReference type="ARBA" id="ARBA00023163"/>
    </source>
</evidence>
<feature type="region of interest" description="Disordered" evidence="10">
    <location>
        <begin position="957"/>
        <end position="995"/>
    </location>
</feature>
<evidence type="ECO:0000256" key="4">
    <source>
        <dbReference type="ARBA" id="ARBA00023015"/>
    </source>
</evidence>
<dbReference type="PANTHER" id="PTHR13224">
    <property type="entry name" value="THYROID HORMONE RECEPTOR-ASSOCIATED PROTEIN-RELATED"/>
    <property type="match status" value="1"/>
</dbReference>